<dbReference type="InterPro" id="IPR011022">
    <property type="entry name" value="Arrestin_C-like"/>
</dbReference>
<dbReference type="Proteomes" id="UP001432027">
    <property type="component" value="Unassembled WGS sequence"/>
</dbReference>
<comment type="caution">
    <text evidence="4">The sequence shown here is derived from an EMBL/GenBank/DDBJ whole genome shotgun (WGS) entry which is preliminary data.</text>
</comment>
<evidence type="ECO:0000313" key="4">
    <source>
        <dbReference type="EMBL" id="GMT08529.1"/>
    </source>
</evidence>
<dbReference type="AlphaFoldDB" id="A0AAV5URT7"/>
<dbReference type="PANTHER" id="PTHR11188">
    <property type="entry name" value="ARRESTIN DOMAIN CONTAINING PROTEIN"/>
    <property type="match status" value="1"/>
</dbReference>
<dbReference type="EMBL" id="BTSX01000110">
    <property type="protein sequence ID" value="GMT08529.1"/>
    <property type="molecule type" value="Genomic_DNA"/>
</dbReference>
<evidence type="ECO:0000313" key="3">
    <source>
        <dbReference type="EMBL" id="GMS88686.1"/>
    </source>
</evidence>
<dbReference type="Pfam" id="PF02752">
    <property type="entry name" value="Arrestin_C"/>
    <property type="match status" value="1"/>
</dbReference>
<dbReference type="SUPFAM" id="SSF81296">
    <property type="entry name" value="E set domains"/>
    <property type="match status" value="2"/>
</dbReference>
<dbReference type="InterPro" id="IPR050357">
    <property type="entry name" value="Arrestin_domain-protein"/>
</dbReference>
<dbReference type="Gene3D" id="2.60.40.640">
    <property type="match status" value="2"/>
</dbReference>
<feature type="non-terminal residue" evidence="4">
    <location>
        <position position="1"/>
    </location>
</feature>
<dbReference type="InterPro" id="IPR011021">
    <property type="entry name" value="Arrestin-like_N"/>
</dbReference>
<dbReference type="GO" id="GO:0015031">
    <property type="term" value="P:protein transport"/>
    <property type="evidence" value="ECO:0007669"/>
    <property type="project" value="TreeGrafter"/>
</dbReference>
<reference evidence="4" key="1">
    <citation type="submission" date="2023-10" db="EMBL/GenBank/DDBJ databases">
        <title>Genome assembly of Pristionchus species.</title>
        <authorList>
            <person name="Yoshida K."/>
            <person name="Sommer R.J."/>
        </authorList>
    </citation>
    <scope>NUCLEOTIDE SEQUENCE</scope>
    <source>
        <strain evidence="4">RS0144</strain>
    </source>
</reference>
<dbReference type="InterPro" id="IPR014756">
    <property type="entry name" value="Ig_E-set"/>
</dbReference>
<feature type="domain" description="Arrestin C-terminal-like" evidence="2">
    <location>
        <begin position="194"/>
        <end position="333"/>
    </location>
</feature>
<dbReference type="PANTHER" id="PTHR11188:SF51">
    <property type="entry name" value="ARRESTIN DOMAIN-CONTAINING PROTEIN 15"/>
    <property type="match status" value="1"/>
</dbReference>
<dbReference type="InterPro" id="IPR014752">
    <property type="entry name" value="Arrestin-like_C"/>
</dbReference>
<proteinExistence type="inferred from homology"/>
<keyword evidence="5" id="KW-1185">Reference proteome</keyword>
<sequence length="336" mass="38493">EMSYLRRASRAIGLLPRRSQANQMDCFQCIYMPTLRLNMVFAQEKFMAGDPLQAKILIDSSDPDTVIDQLIVDIRGWGRTGWINVHTDKIFEKETVYWSYKTMLSSNTPVIPGRHNYPLHIPIPEECPSSYESQYGSIRYEVKVRVDSNNDQASSSETFPFLVISRSFLNKLPTNLLSPIDYSEEIDFTCCTLPFGSVSFKVHLKRTAFVIGETVEPIVHVRNRSRKQLKEMTMFLLAKSQYEARSRYEHVDEKKLAEVVMDQCHLGFVTARSNQDFDCVSLRIPFDAPPTQKYSPEVPLSFIPIIMIHYVLKLTALPGIELEIPLLVTAAGEEKR</sequence>
<evidence type="ECO:0000313" key="5">
    <source>
        <dbReference type="Proteomes" id="UP001432027"/>
    </source>
</evidence>
<accession>A0AAV5URT7</accession>
<evidence type="ECO:0000259" key="2">
    <source>
        <dbReference type="SMART" id="SM01017"/>
    </source>
</evidence>
<comment type="similarity">
    <text evidence="1">Belongs to the arrestin family.</text>
</comment>
<name>A0AAV5URT7_9BILA</name>
<dbReference type="GO" id="GO:0005737">
    <property type="term" value="C:cytoplasm"/>
    <property type="evidence" value="ECO:0007669"/>
    <property type="project" value="TreeGrafter"/>
</dbReference>
<dbReference type="SMART" id="SM01017">
    <property type="entry name" value="Arrestin_C"/>
    <property type="match status" value="1"/>
</dbReference>
<dbReference type="Pfam" id="PF00339">
    <property type="entry name" value="Arrestin_N"/>
    <property type="match status" value="1"/>
</dbReference>
<gene>
    <name evidence="3" type="ORF">PENTCL1PPCAC_10861</name>
    <name evidence="4" type="ORF">PENTCL1PPCAC_30703</name>
</gene>
<organism evidence="4 5">
    <name type="scientific">Pristionchus entomophagus</name>
    <dbReference type="NCBI Taxonomy" id="358040"/>
    <lineage>
        <taxon>Eukaryota</taxon>
        <taxon>Metazoa</taxon>
        <taxon>Ecdysozoa</taxon>
        <taxon>Nematoda</taxon>
        <taxon>Chromadorea</taxon>
        <taxon>Rhabditida</taxon>
        <taxon>Rhabditina</taxon>
        <taxon>Diplogasteromorpha</taxon>
        <taxon>Diplogasteroidea</taxon>
        <taxon>Neodiplogasteridae</taxon>
        <taxon>Pristionchus</taxon>
    </lineage>
</organism>
<dbReference type="EMBL" id="BTSX01000003">
    <property type="protein sequence ID" value="GMS88686.1"/>
    <property type="molecule type" value="Genomic_DNA"/>
</dbReference>
<evidence type="ECO:0000256" key="1">
    <source>
        <dbReference type="ARBA" id="ARBA00005298"/>
    </source>
</evidence>
<protein>
    <recommendedName>
        <fullName evidence="2">Arrestin C-terminal-like domain-containing protein</fullName>
    </recommendedName>
</protein>
<feature type="non-terminal residue" evidence="4">
    <location>
        <position position="336"/>
    </location>
</feature>